<reference evidence="1 2" key="1">
    <citation type="submission" date="2023-09" db="EMBL/GenBank/DDBJ databases">
        <title>Nesidiocoris tenuis whole genome shotgun sequence.</title>
        <authorList>
            <person name="Shibata T."/>
            <person name="Shimoda M."/>
            <person name="Kobayashi T."/>
            <person name="Uehara T."/>
        </authorList>
    </citation>
    <scope>NUCLEOTIDE SEQUENCE [LARGE SCALE GENOMIC DNA]</scope>
    <source>
        <strain evidence="1 2">Japan</strain>
    </source>
</reference>
<dbReference type="EMBL" id="AP028913">
    <property type="protein sequence ID" value="BES94993.1"/>
    <property type="molecule type" value="Genomic_DNA"/>
</dbReference>
<name>A0ABN7AS06_9HEMI</name>
<accession>A0ABN7AS06</accession>
<dbReference type="InterPro" id="IPR018788">
    <property type="entry name" value="Proteasome_assmbl_chp_3"/>
</dbReference>
<organism evidence="1 2">
    <name type="scientific">Nesidiocoris tenuis</name>
    <dbReference type="NCBI Taxonomy" id="355587"/>
    <lineage>
        <taxon>Eukaryota</taxon>
        <taxon>Metazoa</taxon>
        <taxon>Ecdysozoa</taxon>
        <taxon>Arthropoda</taxon>
        <taxon>Hexapoda</taxon>
        <taxon>Insecta</taxon>
        <taxon>Pterygota</taxon>
        <taxon>Neoptera</taxon>
        <taxon>Paraneoptera</taxon>
        <taxon>Hemiptera</taxon>
        <taxon>Heteroptera</taxon>
        <taxon>Panheteroptera</taxon>
        <taxon>Cimicomorpha</taxon>
        <taxon>Miridae</taxon>
        <taxon>Dicyphina</taxon>
        <taxon>Nesidiocoris</taxon>
    </lineage>
</organism>
<evidence type="ECO:0000313" key="2">
    <source>
        <dbReference type="Proteomes" id="UP001307889"/>
    </source>
</evidence>
<protein>
    <submittedName>
        <fullName evidence="1">Uncharacterized conserved protein (DUF2372)</fullName>
    </submittedName>
</protein>
<keyword evidence="2" id="KW-1185">Reference proteome</keyword>
<dbReference type="Gene3D" id="3.30.230.90">
    <property type="match status" value="1"/>
</dbReference>
<evidence type="ECO:0000313" key="1">
    <source>
        <dbReference type="EMBL" id="BES94993.1"/>
    </source>
</evidence>
<proteinExistence type="predicted"/>
<gene>
    <name evidence="1" type="ORF">NTJ_07803</name>
</gene>
<dbReference type="InterPro" id="IPR053720">
    <property type="entry name" value="Psm_Assembly_Chaperone"/>
</dbReference>
<dbReference type="PANTHER" id="PTHR31051:SF1">
    <property type="entry name" value="PROTEASOME ASSEMBLY CHAPERONE 3"/>
    <property type="match status" value="1"/>
</dbReference>
<dbReference type="Proteomes" id="UP001307889">
    <property type="component" value="Chromosome 5"/>
</dbReference>
<sequence>MQTIGAEINGVDTEFVIRQYSNSLFVLITQTGKTKNCIHIEKVSQGPADDQGFAPSEVVYKCTVKFGPDSLEDLAAVQYLSERVGFPDNTVLSICLTDHSPSTLTALVEILLKNKVW</sequence>
<dbReference type="PANTHER" id="PTHR31051">
    <property type="entry name" value="PROTEASOME ASSEMBLY CHAPERONE 3"/>
    <property type="match status" value="1"/>
</dbReference>
<dbReference type="Pfam" id="PF10178">
    <property type="entry name" value="PAC3"/>
    <property type="match status" value="1"/>
</dbReference>